<evidence type="ECO:0000313" key="1">
    <source>
        <dbReference type="EMBL" id="MFD1341038.1"/>
    </source>
</evidence>
<keyword evidence="2" id="KW-1185">Reference proteome</keyword>
<gene>
    <name evidence="1" type="ORF">ACFQ4E_01230</name>
</gene>
<accession>A0ABW3ZDC4</accession>
<organism evidence="1 2">
    <name type="scientific">Litorisediminicola beolgyonensis</name>
    <dbReference type="NCBI Taxonomy" id="1173614"/>
    <lineage>
        <taxon>Bacteria</taxon>
        <taxon>Pseudomonadati</taxon>
        <taxon>Pseudomonadota</taxon>
        <taxon>Alphaproteobacteria</taxon>
        <taxon>Rhodobacterales</taxon>
        <taxon>Paracoccaceae</taxon>
        <taxon>Litorisediminicola</taxon>
    </lineage>
</organism>
<evidence type="ECO:0008006" key="3">
    <source>
        <dbReference type="Google" id="ProtNLM"/>
    </source>
</evidence>
<protein>
    <recommendedName>
        <fullName evidence="3">Sulfotransferase family protein</fullName>
    </recommendedName>
</protein>
<proteinExistence type="predicted"/>
<sequence>MTRYVLHLGAHRTGSTSLQTVLDGLSQEIAPAKVLTPPRPDKRSTATIREVLGDAVRAHRSRNPLTRWTGLRRSRTDLAALTGGADRVILSEEMLLGPAFKRDGRGLYPEADARLRAARALLRDSPERLHLTIRSYASFIVSVYAMRAVFAGNLPPFDQIAQRLCDPEAGWPDLIDVIQRVFPGTPLHIAVLEDTRLEDRVRDLLGDWARIEEIRDPGGVNAAPTTEAIRAALSMSRGAYDPDCLVADHAGGTRFDPLETADKERLSQRYQNDLDRLRRRGDLVWVSRP</sequence>
<dbReference type="InterPro" id="IPR027417">
    <property type="entry name" value="P-loop_NTPase"/>
</dbReference>
<dbReference type="Proteomes" id="UP001597135">
    <property type="component" value="Unassembled WGS sequence"/>
</dbReference>
<evidence type="ECO:0000313" key="2">
    <source>
        <dbReference type="Proteomes" id="UP001597135"/>
    </source>
</evidence>
<dbReference type="SUPFAM" id="SSF52540">
    <property type="entry name" value="P-loop containing nucleoside triphosphate hydrolases"/>
    <property type="match status" value="1"/>
</dbReference>
<comment type="caution">
    <text evidence="1">The sequence shown here is derived from an EMBL/GenBank/DDBJ whole genome shotgun (WGS) entry which is preliminary data.</text>
</comment>
<name>A0ABW3ZDC4_9RHOB</name>
<dbReference type="RefSeq" id="WP_386801094.1">
    <property type="nucleotide sequence ID" value="NZ_JBHTMU010000001.1"/>
</dbReference>
<dbReference type="EMBL" id="JBHTMU010000001">
    <property type="protein sequence ID" value="MFD1341038.1"/>
    <property type="molecule type" value="Genomic_DNA"/>
</dbReference>
<reference evidence="2" key="1">
    <citation type="journal article" date="2019" name="Int. J. Syst. Evol. Microbiol.">
        <title>The Global Catalogue of Microorganisms (GCM) 10K type strain sequencing project: providing services to taxonomists for standard genome sequencing and annotation.</title>
        <authorList>
            <consortium name="The Broad Institute Genomics Platform"/>
            <consortium name="The Broad Institute Genome Sequencing Center for Infectious Disease"/>
            <person name="Wu L."/>
            <person name="Ma J."/>
        </authorList>
    </citation>
    <scope>NUCLEOTIDE SEQUENCE [LARGE SCALE GENOMIC DNA]</scope>
    <source>
        <strain evidence="2">CCUG 62953</strain>
    </source>
</reference>